<dbReference type="GO" id="GO:0016853">
    <property type="term" value="F:isomerase activity"/>
    <property type="evidence" value="ECO:0007669"/>
    <property type="project" value="UniProtKB-KW"/>
</dbReference>
<dbReference type="InterPro" id="IPR036237">
    <property type="entry name" value="Xyl_isomerase-like_sf"/>
</dbReference>
<dbReference type="Gene3D" id="3.20.20.150">
    <property type="entry name" value="Divalent-metal-dependent TIM barrel enzymes"/>
    <property type="match status" value="1"/>
</dbReference>
<dbReference type="RefSeq" id="WP_323467553.1">
    <property type="nucleotide sequence ID" value="NZ_CP144224.1"/>
</dbReference>
<evidence type="ECO:0000259" key="1">
    <source>
        <dbReference type="Pfam" id="PF01261"/>
    </source>
</evidence>
<dbReference type="Pfam" id="PF01261">
    <property type="entry name" value="AP_endonuc_2"/>
    <property type="match status" value="1"/>
</dbReference>
<dbReference type="InterPro" id="IPR013022">
    <property type="entry name" value="Xyl_isomerase-like_TIM-brl"/>
</dbReference>
<accession>A0AAJ2U4F6</accession>
<feature type="domain" description="Xylose isomerase-like TIM barrel" evidence="1">
    <location>
        <begin position="23"/>
        <end position="254"/>
    </location>
</feature>
<sequence length="275" mass="31123">MNVSLCTITFRHHLHSLQEITTWASDQGFNGIELWAVHAKNAIEDAAFHKKNMAEKGLAVSMLSDYLPLNQSVEQLIETTERRANLLKLWGTNKLRTFAGQKASGEVTAEERSHIVKQLQAVCRSLAVHNQLLLIETHPNTLADTLESTLQLIEEVDHQALRINYDALHMWEAGVDPAAGFIALEPYIEHVHLKNITSRDHLRVFAPENVYAAAGTREGMIPLFEGCIDYQRFFRLLSDSLEKVEVSLEWFGEDVFNVLSNDLRQILKVNQGVEV</sequence>
<protein>
    <submittedName>
        <fullName evidence="2">Sugar phosphate isomerase/epimerase family protein</fullName>
    </submittedName>
</protein>
<name>A0AAJ2U4F6_ALKPS</name>
<dbReference type="SUPFAM" id="SSF51658">
    <property type="entry name" value="Xylose isomerase-like"/>
    <property type="match status" value="1"/>
</dbReference>
<gene>
    <name evidence="2" type="ORF">RYX45_17945</name>
</gene>
<dbReference type="InterPro" id="IPR050312">
    <property type="entry name" value="IolE/XylAMocC-like"/>
</dbReference>
<dbReference type="Proteomes" id="UP001285636">
    <property type="component" value="Unassembled WGS sequence"/>
</dbReference>
<dbReference type="PANTHER" id="PTHR12110:SF21">
    <property type="entry name" value="XYLOSE ISOMERASE-LIKE TIM BARREL DOMAIN-CONTAINING PROTEIN"/>
    <property type="match status" value="1"/>
</dbReference>
<evidence type="ECO:0000313" key="3">
    <source>
        <dbReference type="Proteomes" id="UP001285636"/>
    </source>
</evidence>
<reference evidence="2" key="1">
    <citation type="submission" date="2023-10" db="EMBL/GenBank/DDBJ databases">
        <title>Screening of Alkalihalophilus pseudofirmusBZ-TG-HK211 and Its Alleviation of Salt Stress on Rapeseed Growth.</title>
        <authorList>
            <person name="Zhao B."/>
            <person name="Guo T."/>
        </authorList>
    </citation>
    <scope>NUCLEOTIDE SEQUENCE</scope>
    <source>
        <strain evidence="2">BZ-TG-HK211</strain>
    </source>
</reference>
<dbReference type="EMBL" id="JAWJAY010000007">
    <property type="protein sequence ID" value="MDV2887071.1"/>
    <property type="molecule type" value="Genomic_DNA"/>
</dbReference>
<evidence type="ECO:0000313" key="2">
    <source>
        <dbReference type="EMBL" id="MDV2887071.1"/>
    </source>
</evidence>
<comment type="caution">
    <text evidence="2">The sequence shown here is derived from an EMBL/GenBank/DDBJ whole genome shotgun (WGS) entry which is preliminary data.</text>
</comment>
<dbReference type="AlphaFoldDB" id="A0AAJ2U4F6"/>
<keyword evidence="2" id="KW-0413">Isomerase</keyword>
<proteinExistence type="predicted"/>
<dbReference type="PANTHER" id="PTHR12110">
    <property type="entry name" value="HYDROXYPYRUVATE ISOMERASE"/>
    <property type="match status" value="1"/>
</dbReference>
<organism evidence="2 3">
    <name type="scientific">Alkalihalophilus pseudofirmus</name>
    <name type="common">Bacillus pseudofirmus</name>
    <dbReference type="NCBI Taxonomy" id="79885"/>
    <lineage>
        <taxon>Bacteria</taxon>
        <taxon>Bacillati</taxon>
        <taxon>Bacillota</taxon>
        <taxon>Bacilli</taxon>
        <taxon>Bacillales</taxon>
        <taxon>Bacillaceae</taxon>
        <taxon>Alkalihalophilus</taxon>
    </lineage>
</organism>